<comment type="caution">
    <text evidence="2">The sequence shown here is derived from an EMBL/GenBank/DDBJ whole genome shotgun (WGS) entry which is preliminary data.</text>
</comment>
<dbReference type="InterPro" id="IPR006683">
    <property type="entry name" value="Thioestr_dom"/>
</dbReference>
<dbReference type="Proteomes" id="UP000660729">
    <property type="component" value="Unassembled WGS sequence"/>
</dbReference>
<evidence type="ECO:0000313" key="3">
    <source>
        <dbReference type="Proteomes" id="UP000660729"/>
    </source>
</evidence>
<dbReference type="PANTHER" id="PTHR47260">
    <property type="entry name" value="UPF0644 PROTEIN PB2B4.06"/>
    <property type="match status" value="1"/>
</dbReference>
<sequence>MGLPYKYTNPHSPRMPFGSAEADPIAANDEMAPADTKATFVRIPWIARKINQPGIVCRVSNSRTPKSDGEDSLWAEILKTPRTIRSTISFYKKPENDDDPVPEVTTVLTIGNGMNGHPDIIHGGITATMLDECMGICQSINIERAHIAAVKRGKAFGELPPHEITAFTRELKITYLLPVRTPGAIMVTTRRVKKEGRKEWLAGELKQCTGNGEDDDGEIVVCATGEALFLEPRPSKSKI</sequence>
<evidence type="ECO:0000259" key="1">
    <source>
        <dbReference type="Pfam" id="PF03061"/>
    </source>
</evidence>
<dbReference type="CDD" id="cd03443">
    <property type="entry name" value="PaaI_thioesterase"/>
    <property type="match status" value="1"/>
</dbReference>
<accession>A0A8H6RJ90</accession>
<dbReference type="OrthoDB" id="506431at2759"/>
<dbReference type="InterPro" id="IPR052061">
    <property type="entry name" value="PTE-AB_protein"/>
</dbReference>
<protein>
    <recommendedName>
        <fullName evidence="1">Thioesterase domain-containing protein</fullName>
    </recommendedName>
</protein>
<gene>
    <name evidence="2" type="ORF">HII31_06933</name>
</gene>
<dbReference type="InterPro" id="IPR029069">
    <property type="entry name" value="HotDog_dom_sf"/>
</dbReference>
<dbReference type="Pfam" id="PF03061">
    <property type="entry name" value="4HBT"/>
    <property type="match status" value="1"/>
</dbReference>
<dbReference type="EMBL" id="JABCIY010000155">
    <property type="protein sequence ID" value="KAF7191888.1"/>
    <property type="molecule type" value="Genomic_DNA"/>
</dbReference>
<reference evidence="2" key="1">
    <citation type="submission" date="2020-04" db="EMBL/GenBank/DDBJ databases">
        <title>Draft genome resource of the tomato pathogen Pseudocercospora fuligena.</title>
        <authorList>
            <person name="Zaccaron A."/>
        </authorList>
    </citation>
    <scope>NUCLEOTIDE SEQUENCE</scope>
    <source>
        <strain evidence="2">PF001</strain>
    </source>
</reference>
<dbReference type="Gene3D" id="3.10.129.10">
    <property type="entry name" value="Hotdog Thioesterase"/>
    <property type="match status" value="1"/>
</dbReference>
<feature type="domain" description="Thioesterase" evidence="1">
    <location>
        <begin position="120"/>
        <end position="193"/>
    </location>
</feature>
<dbReference type="SUPFAM" id="SSF54637">
    <property type="entry name" value="Thioesterase/thiol ester dehydrase-isomerase"/>
    <property type="match status" value="1"/>
</dbReference>
<dbReference type="AlphaFoldDB" id="A0A8H6RJ90"/>
<proteinExistence type="predicted"/>
<evidence type="ECO:0000313" key="2">
    <source>
        <dbReference type="EMBL" id="KAF7191888.1"/>
    </source>
</evidence>
<dbReference type="PANTHER" id="PTHR47260:SF6">
    <property type="entry name" value="THIOESTERASE DOMAIN-CONTAINING PROTEIN"/>
    <property type="match status" value="1"/>
</dbReference>
<organism evidence="2 3">
    <name type="scientific">Pseudocercospora fuligena</name>
    <dbReference type="NCBI Taxonomy" id="685502"/>
    <lineage>
        <taxon>Eukaryota</taxon>
        <taxon>Fungi</taxon>
        <taxon>Dikarya</taxon>
        <taxon>Ascomycota</taxon>
        <taxon>Pezizomycotina</taxon>
        <taxon>Dothideomycetes</taxon>
        <taxon>Dothideomycetidae</taxon>
        <taxon>Mycosphaerellales</taxon>
        <taxon>Mycosphaerellaceae</taxon>
        <taxon>Pseudocercospora</taxon>
    </lineage>
</organism>
<keyword evidence="3" id="KW-1185">Reference proteome</keyword>
<name>A0A8H6RJ90_9PEZI</name>